<feature type="compositionally biased region" description="Polar residues" evidence="16">
    <location>
        <begin position="223"/>
        <end position="233"/>
    </location>
</feature>
<feature type="region of interest" description="Disordered" evidence="16">
    <location>
        <begin position="209"/>
        <end position="236"/>
    </location>
</feature>
<dbReference type="Pfam" id="PF13923">
    <property type="entry name" value="zf-C3HC4_2"/>
    <property type="match status" value="1"/>
</dbReference>
<feature type="coiled-coil region" evidence="15">
    <location>
        <begin position="570"/>
        <end position="611"/>
    </location>
</feature>
<evidence type="ECO:0000256" key="4">
    <source>
        <dbReference type="ARBA" id="ARBA00005555"/>
    </source>
</evidence>
<evidence type="ECO:0000313" key="18">
    <source>
        <dbReference type="EMBL" id="EEB07235.1"/>
    </source>
</evidence>
<keyword evidence="5 14" id="KW-0808">Transferase</keyword>
<dbReference type="OMA" id="ERHRACR"/>
<dbReference type="Pfam" id="PF08647">
    <property type="entry name" value="BRE1"/>
    <property type="match status" value="1"/>
</dbReference>
<dbReference type="CDD" id="cd16499">
    <property type="entry name" value="RING-HC_Bre1-like"/>
    <property type="match status" value="1"/>
</dbReference>
<keyword evidence="7 13" id="KW-0863">Zinc-finger</keyword>
<keyword evidence="9 14" id="KW-0862">Zinc</keyword>
<keyword evidence="11 14" id="KW-0175">Coiled coil</keyword>
<dbReference type="SMART" id="SM00184">
    <property type="entry name" value="RING"/>
    <property type="match status" value="1"/>
</dbReference>
<dbReference type="HOGENOM" id="CLU_019713_2_0_1"/>
<evidence type="ECO:0000256" key="13">
    <source>
        <dbReference type="PROSITE-ProRule" id="PRU00175"/>
    </source>
</evidence>
<gene>
    <name evidence="19" type="primary">brl2</name>
    <name evidence="18" type="ORF">SJAG_02319</name>
</gene>
<dbReference type="EC" id="2.3.2.27" evidence="14"/>
<evidence type="ECO:0000313" key="19">
    <source>
        <dbReference type="JaponicusDB" id="SJAG_02319"/>
    </source>
</evidence>
<feature type="compositionally biased region" description="Basic and acidic residues" evidence="16">
    <location>
        <begin position="209"/>
        <end position="218"/>
    </location>
</feature>
<evidence type="ECO:0000256" key="11">
    <source>
        <dbReference type="ARBA" id="ARBA00023054"/>
    </source>
</evidence>
<dbReference type="GO" id="GO:0033503">
    <property type="term" value="C:HULC complex"/>
    <property type="evidence" value="ECO:0000318"/>
    <property type="project" value="GO_Central"/>
</dbReference>
<evidence type="ECO:0000256" key="1">
    <source>
        <dbReference type="ARBA" id="ARBA00000900"/>
    </source>
</evidence>
<evidence type="ECO:0000256" key="12">
    <source>
        <dbReference type="ARBA" id="ARBA00023242"/>
    </source>
</evidence>
<comment type="pathway">
    <text evidence="3 14">Protein modification; protein ubiquitination.</text>
</comment>
<dbReference type="InterPro" id="IPR013083">
    <property type="entry name" value="Znf_RING/FYVE/PHD"/>
</dbReference>
<dbReference type="GO" id="GO:0016874">
    <property type="term" value="F:ligase activity"/>
    <property type="evidence" value="ECO:0007669"/>
    <property type="project" value="UniProtKB-KW"/>
</dbReference>
<dbReference type="PROSITE" id="PS50089">
    <property type="entry name" value="ZF_RING_2"/>
    <property type="match status" value="1"/>
</dbReference>
<dbReference type="UniPathway" id="UPA00143"/>
<evidence type="ECO:0000256" key="16">
    <source>
        <dbReference type="SAM" id="MobiDB-lite"/>
    </source>
</evidence>
<dbReference type="VEuPathDB" id="FungiDB:SJAG_02319"/>
<dbReference type="EMBL" id="KE651166">
    <property type="protein sequence ID" value="EEB07235.1"/>
    <property type="molecule type" value="Genomic_DNA"/>
</dbReference>
<dbReference type="SUPFAM" id="SSF57850">
    <property type="entry name" value="RING/U-box"/>
    <property type="match status" value="1"/>
</dbReference>
<dbReference type="PANTHER" id="PTHR23163:SF0">
    <property type="entry name" value="E3 UBIQUITIN-PROTEIN LIGASE BRE1"/>
    <property type="match status" value="1"/>
</dbReference>
<dbReference type="OrthoDB" id="654191at2759"/>
<feature type="domain" description="RING-type" evidence="17">
    <location>
        <begin position="629"/>
        <end position="668"/>
    </location>
</feature>
<dbReference type="GO" id="GO:0006325">
    <property type="term" value="P:chromatin organization"/>
    <property type="evidence" value="ECO:0007669"/>
    <property type="project" value="UniProtKB-KW"/>
</dbReference>
<dbReference type="GO" id="GO:0008270">
    <property type="term" value="F:zinc ion binding"/>
    <property type="evidence" value="ECO:0007669"/>
    <property type="project" value="UniProtKB-KW"/>
</dbReference>
<comment type="similarity">
    <text evidence="4 14">Belongs to the BRE1 family.</text>
</comment>
<dbReference type="PANTHER" id="PTHR23163">
    <property type="entry name" value="RING FINGER PROTEIN-RELATED"/>
    <property type="match status" value="1"/>
</dbReference>
<dbReference type="JaponicusDB" id="SJAG_02319">
    <property type="gene designation" value="brl2"/>
</dbReference>
<dbReference type="AlphaFoldDB" id="B6K254"/>
<organism evidence="18 20">
    <name type="scientific">Schizosaccharomyces japonicus (strain yFS275 / FY16936)</name>
    <name type="common">Fission yeast</name>
    <dbReference type="NCBI Taxonomy" id="402676"/>
    <lineage>
        <taxon>Eukaryota</taxon>
        <taxon>Fungi</taxon>
        <taxon>Dikarya</taxon>
        <taxon>Ascomycota</taxon>
        <taxon>Taphrinomycotina</taxon>
        <taxon>Schizosaccharomycetes</taxon>
        <taxon>Schizosaccharomycetales</taxon>
        <taxon>Schizosaccharomycetaceae</taxon>
        <taxon>Schizosaccharomyces</taxon>
    </lineage>
</organism>
<sequence length="682" mass="78701">MVEKRLTTELDESISKKRVVFAESTQQNELINVPKSALLVRVKEARREYDRLTNEYSISLDVFTQKMTQLMCCFLWWPRFIEHCFRLRGRPFPNKQLDRSMTALTTHMPFASFETIFANDKVALLDFVTENLNLLGAASLPDQIEVEDNGLAEKIAHITAANEATSQSIDDAIARLNDIETDYVNLRRNEDRNCSYTLRCITEAVLKHPQDTNPKDTNEEQVETSQNETSNKQKCADEDARELQRLRDEQNVVFSSRESVISRLQSLLKSTEEDTVTANSALLSLSQKQYENSLAFVDVETSLTSVSEYSAFLRRIYAEEATRCESMFQNIKASQGFFTEEMARVISEFESQMANSQSDMHRIEQTTVQLREANEKARSADELRAVSVQNKIEQAEQLAKKIEELKSRLDLKPNVPSVGSDNSSLLYLQKQSEALLSEVSFTEKAFRVAHQQVNSKISKRKDELLLKYNLEKTKADQKYFDTMKSRDGLLSNVKNLRDLYKRSNDLFEKSVENHKNRIVDVMETEKKLVFLVEERIQLASTFMKSKLKKRRDEKVGKTAESVLSQLRQFYNNKKSELNDTRKQFNDLSHQVQQNETSLKTHERLKKQLNERGTAPSTEALQTYRAMCKCSVCNFERWKNRVISLCGHGFCAECIQKRIETRQRRCPICGRAFGVSDIILIQL</sequence>
<keyword evidence="10 14" id="KW-0156">Chromatin regulator</keyword>
<dbReference type="eggNOG" id="KOG0978">
    <property type="taxonomic scope" value="Eukaryota"/>
</dbReference>
<evidence type="ECO:0000259" key="17">
    <source>
        <dbReference type="PROSITE" id="PS50089"/>
    </source>
</evidence>
<dbReference type="PROSITE" id="PS00518">
    <property type="entry name" value="ZF_RING_1"/>
    <property type="match status" value="1"/>
</dbReference>
<evidence type="ECO:0000256" key="6">
    <source>
        <dbReference type="ARBA" id="ARBA00022723"/>
    </source>
</evidence>
<evidence type="ECO:0000256" key="3">
    <source>
        <dbReference type="ARBA" id="ARBA00004906"/>
    </source>
</evidence>
<evidence type="ECO:0000313" key="20">
    <source>
        <dbReference type="Proteomes" id="UP000001744"/>
    </source>
</evidence>
<evidence type="ECO:0000256" key="10">
    <source>
        <dbReference type="ARBA" id="ARBA00022853"/>
    </source>
</evidence>
<evidence type="ECO:0000256" key="14">
    <source>
        <dbReference type="RuleBase" id="RU365038"/>
    </source>
</evidence>
<evidence type="ECO:0000256" key="5">
    <source>
        <dbReference type="ARBA" id="ARBA00022679"/>
    </source>
</evidence>
<accession>B6K254</accession>
<proteinExistence type="inferred from homology"/>
<evidence type="ECO:0000256" key="9">
    <source>
        <dbReference type="ARBA" id="ARBA00022833"/>
    </source>
</evidence>
<protein>
    <recommendedName>
        <fullName evidence="14">E3 ubiquitin protein ligase</fullName>
        <ecNumber evidence="14">2.3.2.27</ecNumber>
    </recommendedName>
</protein>
<dbReference type="Proteomes" id="UP000001744">
    <property type="component" value="Unassembled WGS sequence"/>
</dbReference>
<dbReference type="STRING" id="402676.B6K254"/>
<name>B6K254_SCHJY</name>
<dbReference type="GO" id="GO:0061630">
    <property type="term" value="F:ubiquitin protein ligase activity"/>
    <property type="evidence" value="ECO:0000318"/>
    <property type="project" value="GO_Central"/>
</dbReference>
<evidence type="ECO:0000256" key="8">
    <source>
        <dbReference type="ARBA" id="ARBA00022786"/>
    </source>
</evidence>
<feature type="coiled-coil region" evidence="15">
    <location>
        <begin position="346"/>
        <end position="412"/>
    </location>
</feature>
<evidence type="ECO:0000256" key="7">
    <source>
        <dbReference type="ARBA" id="ARBA00022771"/>
    </source>
</evidence>
<dbReference type="InterPro" id="IPR001841">
    <property type="entry name" value="Znf_RING"/>
</dbReference>
<keyword evidence="8 14" id="KW-0833">Ubl conjugation pathway</keyword>
<dbReference type="GeneID" id="7049065"/>
<evidence type="ECO:0000256" key="2">
    <source>
        <dbReference type="ARBA" id="ARBA00004123"/>
    </source>
</evidence>
<dbReference type="GO" id="GO:0016567">
    <property type="term" value="P:protein ubiquitination"/>
    <property type="evidence" value="ECO:0007669"/>
    <property type="project" value="UniProtKB-UniRule"/>
</dbReference>
<keyword evidence="20" id="KW-1185">Reference proteome</keyword>
<dbReference type="RefSeq" id="XP_002173528.1">
    <property type="nucleotide sequence ID" value="XM_002173492.1"/>
</dbReference>
<dbReference type="InterPro" id="IPR013956">
    <property type="entry name" value="E3_ubiquit_lig_Bre1"/>
</dbReference>
<evidence type="ECO:0000256" key="15">
    <source>
        <dbReference type="SAM" id="Coils"/>
    </source>
</evidence>
<keyword evidence="6 14" id="KW-0479">Metal-binding</keyword>
<keyword evidence="12 14" id="KW-0539">Nucleus</keyword>
<dbReference type="GO" id="GO:0005634">
    <property type="term" value="C:nucleus"/>
    <property type="evidence" value="ECO:0000318"/>
    <property type="project" value="GO_Central"/>
</dbReference>
<comment type="catalytic activity">
    <reaction evidence="1 14">
        <text>S-ubiquitinyl-[E2 ubiquitin-conjugating enzyme]-L-cysteine + [acceptor protein]-L-lysine = [E2 ubiquitin-conjugating enzyme]-L-cysteine + N(6)-ubiquitinyl-[acceptor protein]-L-lysine.</text>
        <dbReference type="EC" id="2.3.2.27"/>
    </reaction>
</comment>
<reference evidence="18 20" key="1">
    <citation type="journal article" date="2011" name="Science">
        <title>Comparative functional genomics of the fission yeasts.</title>
        <authorList>
            <person name="Rhind N."/>
            <person name="Chen Z."/>
            <person name="Yassour M."/>
            <person name="Thompson D.A."/>
            <person name="Haas B.J."/>
            <person name="Habib N."/>
            <person name="Wapinski I."/>
            <person name="Roy S."/>
            <person name="Lin M.F."/>
            <person name="Heiman D.I."/>
            <person name="Young S.K."/>
            <person name="Furuya K."/>
            <person name="Guo Y."/>
            <person name="Pidoux A."/>
            <person name="Chen H.M."/>
            <person name="Robbertse B."/>
            <person name="Goldberg J.M."/>
            <person name="Aoki K."/>
            <person name="Bayne E.H."/>
            <person name="Berlin A.M."/>
            <person name="Desjardins C.A."/>
            <person name="Dobbs E."/>
            <person name="Dukaj L."/>
            <person name="Fan L."/>
            <person name="FitzGerald M.G."/>
            <person name="French C."/>
            <person name="Gujja S."/>
            <person name="Hansen K."/>
            <person name="Keifenheim D."/>
            <person name="Levin J.Z."/>
            <person name="Mosher R.A."/>
            <person name="Mueller C.A."/>
            <person name="Pfiffner J."/>
            <person name="Priest M."/>
            <person name="Russ C."/>
            <person name="Smialowska A."/>
            <person name="Swoboda P."/>
            <person name="Sykes S.M."/>
            <person name="Vaughn M."/>
            <person name="Vengrova S."/>
            <person name="Yoder R."/>
            <person name="Zeng Q."/>
            <person name="Allshire R."/>
            <person name="Baulcombe D."/>
            <person name="Birren B.W."/>
            <person name="Brown W."/>
            <person name="Ekwall K."/>
            <person name="Kellis M."/>
            <person name="Leatherwood J."/>
            <person name="Levin H."/>
            <person name="Margalit H."/>
            <person name="Martienssen R."/>
            <person name="Nieduszynski C.A."/>
            <person name="Spatafora J.W."/>
            <person name="Friedman N."/>
            <person name="Dalgaard J.Z."/>
            <person name="Baumann P."/>
            <person name="Niki H."/>
            <person name="Regev A."/>
            <person name="Nusbaum C."/>
        </authorList>
    </citation>
    <scope>NUCLEOTIDE SEQUENCE [LARGE SCALE GENOMIC DNA]</scope>
    <source>
        <strain evidence="20">yFS275 / FY16936</strain>
    </source>
</reference>
<dbReference type="InterPro" id="IPR017907">
    <property type="entry name" value="Znf_RING_CS"/>
</dbReference>
<comment type="subcellular location">
    <subcellularLocation>
        <location evidence="2 14">Nucleus</location>
    </subcellularLocation>
</comment>
<keyword evidence="18" id="KW-0436">Ligase</keyword>
<dbReference type="Gene3D" id="3.30.40.10">
    <property type="entry name" value="Zinc/RING finger domain, C3HC4 (zinc finger)"/>
    <property type="match status" value="1"/>
</dbReference>